<dbReference type="PANTHER" id="PTHR43267:SF1">
    <property type="entry name" value="TRNA THREONYLCARBAMOYLADENOSINE DEHYDRATASE"/>
    <property type="match status" value="1"/>
</dbReference>
<evidence type="ECO:0000259" key="6">
    <source>
        <dbReference type="Pfam" id="PF00899"/>
    </source>
</evidence>
<keyword evidence="2" id="KW-0479">Metal-binding</keyword>
<evidence type="ECO:0000256" key="1">
    <source>
        <dbReference type="ARBA" id="ARBA00022670"/>
    </source>
</evidence>
<evidence type="ECO:0000313" key="9">
    <source>
        <dbReference type="Proteomes" id="UP001519654"/>
    </source>
</evidence>
<evidence type="ECO:0000256" key="2">
    <source>
        <dbReference type="ARBA" id="ARBA00022723"/>
    </source>
</evidence>
<dbReference type="InterPro" id="IPR045886">
    <property type="entry name" value="ThiF/MoeB/HesA"/>
</dbReference>
<name>A0ABS5YSK0_9ACTN</name>
<keyword evidence="9" id="KW-1185">Reference proteome</keyword>
<dbReference type="Proteomes" id="UP001519654">
    <property type="component" value="Unassembled WGS sequence"/>
</dbReference>
<reference evidence="8 9" key="1">
    <citation type="submission" date="2021-06" db="EMBL/GenBank/DDBJ databases">
        <title>Actinoplanes lichenicola sp. nov., and Actinoplanes ovalisporus sp. nov., isolated from lichen in Thailand.</title>
        <authorList>
            <person name="Saeng-In P."/>
            <person name="Kanchanasin P."/>
            <person name="Yuki M."/>
            <person name="Kudo T."/>
            <person name="Ohkuma M."/>
            <person name="Phongsopitanun W."/>
            <person name="Tanasupawat S."/>
        </authorList>
    </citation>
    <scope>NUCLEOTIDE SEQUENCE [LARGE SCALE GENOMIC DNA]</scope>
    <source>
        <strain evidence="8 9">NBRC 110975</strain>
    </source>
</reference>
<dbReference type="Gene3D" id="3.40.140.10">
    <property type="entry name" value="Cytidine Deaminase, domain 2"/>
    <property type="match status" value="1"/>
</dbReference>
<dbReference type="Pfam" id="PF14464">
    <property type="entry name" value="Prok-JAB"/>
    <property type="match status" value="1"/>
</dbReference>
<dbReference type="EMBL" id="JAHKKG010000007">
    <property type="protein sequence ID" value="MBU2666410.1"/>
    <property type="molecule type" value="Genomic_DNA"/>
</dbReference>
<dbReference type="Gene3D" id="3.40.50.720">
    <property type="entry name" value="NAD(P)-binding Rossmann-like Domain"/>
    <property type="match status" value="1"/>
</dbReference>
<evidence type="ECO:0000259" key="7">
    <source>
        <dbReference type="Pfam" id="PF14464"/>
    </source>
</evidence>
<protein>
    <submittedName>
        <fullName evidence="8">ThiF family adenylyltransferase</fullName>
    </submittedName>
</protein>
<dbReference type="InterPro" id="IPR028090">
    <property type="entry name" value="JAB_dom_prok"/>
</dbReference>
<keyword evidence="5" id="KW-0482">Metalloprotease</keyword>
<comment type="caution">
    <text evidence="8">The sequence shown here is derived from an EMBL/GenBank/DDBJ whole genome shotgun (WGS) entry which is preliminary data.</text>
</comment>
<dbReference type="GO" id="GO:0016779">
    <property type="term" value="F:nucleotidyltransferase activity"/>
    <property type="evidence" value="ECO:0007669"/>
    <property type="project" value="UniProtKB-KW"/>
</dbReference>
<dbReference type="InterPro" id="IPR035985">
    <property type="entry name" value="Ubiquitin-activating_enz"/>
</dbReference>
<feature type="domain" description="THIF-type NAD/FAD binding fold" evidence="6">
    <location>
        <begin position="266"/>
        <end position="469"/>
    </location>
</feature>
<dbReference type="RefSeq" id="WP_215789935.1">
    <property type="nucleotide sequence ID" value="NZ_JAHKKG010000007.1"/>
</dbReference>
<evidence type="ECO:0000256" key="5">
    <source>
        <dbReference type="ARBA" id="ARBA00023049"/>
    </source>
</evidence>
<dbReference type="InterPro" id="IPR000594">
    <property type="entry name" value="ThiF_NAD_FAD-bd"/>
</dbReference>
<keyword evidence="8" id="KW-0808">Transferase</keyword>
<sequence length="552" mass="58493">MHILDTALDEIEREVAAHPAERGGALLGPAGRSLVTRFLADPQGRTSDVSYNSSDQLEQHVRRVEREENLEFKGILHSHPAGMDHPSGQDHRAYADSLRLNPARGTFLAPIVTHRRADPQKPHEIPLAGAKMSVYRAVPSVDGGVQVFLTPTTVVPLGRHVRAAADALGGRVTTEPVPGTFAGALVLTATITRPDGEELTVLAHESYPLLPPTVLRTPPDGRTEAVALDWRPGQELAPALTRALGGSPAPGTVRAGLAARTRGMVSEKLAGRRVLIAGAGSVGSVLADLLVRSGVERLTLIDPDEVSPENLSRSVYRVADLGRPKTEALADHLRSIQPAADVTTVSSTIAGLGDGLGDLVRSHHLVIGCTDDPAAQAALNYFAGATARPSLYVGLYAGAKAGELVYSVPGITTCYRCATGIRHSSDAVRPAVDYGTGRLAGEVALGPDIAHVTTAAAKMALALLHLDEDTPARDFLWPALIARHNVVLLSNVREFDFFPRVFDGIPNQDAYQSVWMEAEGDPECEVCGEHRAEPVFTPAPAADDLKSALATN</sequence>
<keyword evidence="4" id="KW-0862">Zinc</keyword>
<keyword evidence="3" id="KW-0378">Hydrolase</keyword>
<evidence type="ECO:0000313" key="8">
    <source>
        <dbReference type="EMBL" id="MBU2666410.1"/>
    </source>
</evidence>
<gene>
    <name evidence="8" type="ORF">KOI35_23170</name>
</gene>
<keyword evidence="8" id="KW-0548">Nucleotidyltransferase</keyword>
<organism evidence="8 9">
    <name type="scientific">Paractinoplanes bogorensis</name>
    <dbReference type="NCBI Taxonomy" id="1610840"/>
    <lineage>
        <taxon>Bacteria</taxon>
        <taxon>Bacillati</taxon>
        <taxon>Actinomycetota</taxon>
        <taxon>Actinomycetes</taxon>
        <taxon>Micromonosporales</taxon>
        <taxon>Micromonosporaceae</taxon>
        <taxon>Paractinoplanes</taxon>
    </lineage>
</organism>
<proteinExistence type="predicted"/>
<accession>A0ABS5YSK0</accession>
<feature type="domain" description="JAB" evidence="7">
    <location>
        <begin position="12"/>
        <end position="98"/>
    </location>
</feature>
<dbReference type="SUPFAM" id="SSF69572">
    <property type="entry name" value="Activating enzymes of the ubiquitin-like proteins"/>
    <property type="match status" value="1"/>
</dbReference>
<evidence type="ECO:0000256" key="4">
    <source>
        <dbReference type="ARBA" id="ARBA00022833"/>
    </source>
</evidence>
<dbReference type="Pfam" id="PF00899">
    <property type="entry name" value="ThiF"/>
    <property type="match status" value="1"/>
</dbReference>
<keyword evidence="1" id="KW-0645">Protease</keyword>
<dbReference type="PANTHER" id="PTHR43267">
    <property type="entry name" value="TRNA THREONYLCARBAMOYLADENOSINE DEHYDRATASE"/>
    <property type="match status" value="1"/>
</dbReference>
<dbReference type="SUPFAM" id="SSF102712">
    <property type="entry name" value="JAB1/MPN domain"/>
    <property type="match status" value="1"/>
</dbReference>
<evidence type="ECO:0000256" key="3">
    <source>
        <dbReference type="ARBA" id="ARBA00022801"/>
    </source>
</evidence>